<dbReference type="EMBL" id="QFYQ01000002">
    <property type="protein sequence ID" value="RAK51631.1"/>
    <property type="molecule type" value="Genomic_DNA"/>
</dbReference>
<evidence type="ECO:0000313" key="1">
    <source>
        <dbReference type="EMBL" id="RAK51631.1"/>
    </source>
</evidence>
<dbReference type="AlphaFoldDB" id="A0A328AAJ6"/>
<evidence type="ECO:0000313" key="2">
    <source>
        <dbReference type="Proteomes" id="UP000249254"/>
    </source>
</evidence>
<protein>
    <submittedName>
        <fullName evidence="1">Uncharacterized protein</fullName>
    </submittedName>
</protein>
<dbReference type="Proteomes" id="UP000249254">
    <property type="component" value="Unassembled WGS sequence"/>
</dbReference>
<sequence>MTLGLPLYGGEGGSGDYSAARYDRDDLDWMLYVLGVWERDGHDLLQRLKGSGEVGLEGVSLFSKPRIGLFRDGVECIPLGFYRL</sequence>
<accession>A0A328AAJ6</accession>
<name>A0A328AAJ6_9CAUL</name>
<keyword evidence="2" id="KW-1185">Reference proteome</keyword>
<reference evidence="2" key="1">
    <citation type="submission" date="2018-05" db="EMBL/GenBank/DDBJ databases">
        <authorList>
            <person name="Li X."/>
        </authorList>
    </citation>
    <scope>NUCLEOTIDE SEQUENCE [LARGE SCALE GENOMIC DNA]</scope>
    <source>
        <strain evidence="2">LX32</strain>
    </source>
</reference>
<organism evidence="1 2">
    <name type="scientific">Phenylobacterium soli</name>
    <dbReference type="NCBI Taxonomy" id="2170551"/>
    <lineage>
        <taxon>Bacteria</taxon>
        <taxon>Pseudomonadati</taxon>
        <taxon>Pseudomonadota</taxon>
        <taxon>Alphaproteobacteria</taxon>
        <taxon>Caulobacterales</taxon>
        <taxon>Caulobacteraceae</taxon>
        <taxon>Phenylobacterium</taxon>
    </lineage>
</organism>
<proteinExistence type="predicted"/>
<comment type="caution">
    <text evidence="1">The sequence shown here is derived from an EMBL/GenBank/DDBJ whole genome shotgun (WGS) entry which is preliminary data.</text>
</comment>
<gene>
    <name evidence="1" type="ORF">DJ017_17500</name>
</gene>